<feature type="chain" id="PRO_5009259346" evidence="3">
    <location>
        <begin position="31"/>
        <end position="670"/>
    </location>
</feature>
<organism evidence="4 5">
    <name type="scientific">Microbacterium paraoxydans</name>
    <dbReference type="NCBI Taxonomy" id="199592"/>
    <lineage>
        <taxon>Bacteria</taxon>
        <taxon>Bacillati</taxon>
        <taxon>Actinomycetota</taxon>
        <taxon>Actinomycetes</taxon>
        <taxon>Micrococcales</taxon>
        <taxon>Microbacteriaceae</taxon>
        <taxon>Microbacterium</taxon>
    </lineage>
</organism>
<evidence type="ECO:0000313" key="4">
    <source>
        <dbReference type="EMBL" id="SDS39765.1"/>
    </source>
</evidence>
<dbReference type="Pfam" id="PF13620">
    <property type="entry name" value="CarboxypepD_reg"/>
    <property type="match status" value="2"/>
</dbReference>
<keyword evidence="4" id="KW-0645">Protease</keyword>
<dbReference type="RefSeq" id="WP_167627838.1">
    <property type="nucleotide sequence ID" value="NZ_LT629770.1"/>
</dbReference>
<accession>A0A1H1RVR8</accession>
<dbReference type="EMBL" id="LT629770">
    <property type="protein sequence ID" value="SDS39765.1"/>
    <property type="molecule type" value="Genomic_DNA"/>
</dbReference>
<keyword evidence="4" id="KW-0378">Hydrolase</keyword>
<evidence type="ECO:0000256" key="1">
    <source>
        <dbReference type="ARBA" id="ARBA00022729"/>
    </source>
</evidence>
<dbReference type="PROSITE" id="PS51318">
    <property type="entry name" value="TAT"/>
    <property type="match status" value="1"/>
</dbReference>
<gene>
    <name evidence="4" type="ORF">SAMN04489809_1765</name>
</gene>
<evidence type="ECO:0000256" key="3">
    <source>
        <dbReference type="SAM" id="SignalP"/>
    </source>
</evidence>
<sequence length="670" mass="67511">MARRRAFFRSIMGGAAALALALGGATAAGAASRGSLAGTVTAEADGSPLAGVTVSVSTDDASVFESTMTDATGAYLVPDLPAGEYVVAFDASGTDFIPEFWDDASSRAAAQRLIVAEGDSVVGVDAALALGGAIAGIVRHQADGSPLEGVTVRAESADYSVSAFASTDADGAYRLAALPAGDYRVRFEPADPTLSAEFWEDAYDESRAKAVHVTAGQSTERVDAYLAELGVIQGTMTLAADDSPVPGWVTASDATTGLTLQADVAPDGSYSLTVPPGRYVVAFVPDGGRGIREYWKNARREEDATTIAVAQGQIVSDIDATLDSSGMITGVVRTSGALSGDAIVEAYSGDTLVGMAYTQPDGSYRLAVPAGTYIVRATANVYDMIFAPQFFDGVATRAEATPVVLAAGGDRAGVDFDLATGGAIGGNVSTADGAAVSGATVTALLWTASGWQEVAALDTEGSFVLGAGSTPETPGGSLPAGVYTLRVEMAGYCTAYFGGAESLLGAGTFRLESGAVLSARDVMLSSECTAPQSPPALALSQESILAGEVLKISGSGFAPGEAVVIELRSEPTELGELVAGIDGAFSDDFRIPAGFPAGSHTVVALNAQGDVVASAALNVVAGASGGASTPPQGQDDLAATGGELPSFAVTMAAGLLLAGAMLLRRRRQQG</sequence>
<dbReference type="Proteomes" id="UP000182126">
    <property type="component" value="Chromosome I"/>
</dbReference>
<feature type="signal peptide" evidence="3">
    <location>
        <begin position="1"/>
        <end position="30"/>
    </location>
</feature>
<dbReference type="GeneID" id="36300830"/>
<keyword evidence="1 3" id="KW-0732">Signal</keyword>
<keyword evidence="2" id="KW-0472">Membrane</keyword>
<dbReference type="AlphaFoldDB" id="A0A1H1RVR8"/>
<reference evidence="4 5" key="1">
    <citation type="submission" date="2016-10" db="EMBL/GenBank/DDBJ databases">
        <authorList>
            <person name="de Groot N.N."/>
        </authorList>
    </citation>
    <scope>NUCLEOTIDE SEQUENCE [LARGE SCALE GENOMIC DNA]</scope>
    <source>
        <strain evidence="4 5">DSM 15019</strain>
    </source>
</reference>
<name>A0A1H1RVR8_9MICO</name>
<dbReference type="InterPro" id="IPR006311">
    <property type="entry name" value="TAT_signal"/>
</dbReference>
<evidence type="ECO:0000256" key="2">
    <source>
        <dbReference type="SAM" id="Phobius"/>
    </source>
</evidence>
<proteinExistence type="predicted"/>
<keyword evidence="2" id="KW-1133">Transmembrane helix</keyword>
<dbReference type="Gene3D" id="2.60.40.1120">
    <property type="entry name" value="Carboxypeptidase-like, regulatory domain"/>
    <property type="match status" value="3"/>
</dbReference>
<protein>
    <submittedName>
        <fullName evidence="4">Carboxypeptidase regulatory-like domain-containing protein</fullName>
    </submittedName>
</protein>
<keyword evidence="2" id="KW-0812">Transmembrane</keyword>
<evidence type="ECO:0000313" key="5">
    <source>
        <dbReference type="Proteomes" id="UP000182126"/>
    </source>
</evidence>
<keyword evidence="4" id="KW-0121">Carboxypeptidase</keyword>
<dbReference type="PANTHER" id="PTHR23303:SF14">
    <property type="entry name" value="BOS COMPLEX SUBUNIT NOMO1-RELATED"/>
    <property type="match status" value="1"/>
</dbReference>
<dbReference type="PANTHER" id="PTHR23303">
    <property type="entry name" value="CARBOXYPEPTIDASE REGULATORY REGION-CONTAINING"/>
    <property type="match status" value="1"/>
</dbReference>
<feature type="transmembrane region" description="Helical" evidence="2">
    <location>
        <begin position="644"/>
        <end position="663"/>
    </location>
</feature>
<dbReference type="GO" id="GO:0004180">
    <property type="term" value="F:carboxypeptidase activity"/>
    <property type="evidence" value="ECO:0007669"/>
    <property type="project" value="UniProtKB-KW"/>
</dbReference>
<dbReference type="SUPFAM" id="SSF49478">
    <property type="entry name" value="Cna protein B-type domain"/>
    <property type="match status" value="3"/>
</dbReference>
<dbReference type="InterPro" id="IPR051417">
    <property type="entry name" value="SDr/BOS_complex"/>
</dbReference>